<reference evidence="3" key="1">
    <citation type="submission" date="2020-10" db="EMBL/GenBank/DDBJ databases">
        <authorList>
            <person name="Castelo-Branco R."/>
            <person name="Eusebio N."/>
            <person name="Adriana R."/>
            <person name="Vieira A."/>
            <person name="Brugerolle De Fraissinette N."/>
            <person name="Rezende De Castro R."/>
            <person name="Schneider M.P."/>
            <person name="Vasconcelos V."/>
            <person name="Leao P.N."/>
        </authorList>
    </citation>
    <scope>NUCLEOTIDE SEQUENCE</scope>
    <source>
        <strain evidence="3">LEGE 11467</strain>
    </source>
</reference>
<evidence type="ECO:0000259" key="2">
    <source>
        <dbReference type="PROSITE" id="PS50042"/>
    </source>
</evidence>
<dbReference type="EMBL" id="JADEXN010000084">
    <property type="protein sequence ID" value="MBE9040436.1"/>
    <property type="molecule type" value="Genomic_DNA"/>
</dbReference>
<accession>A0A928Z948</accession>
<feature type="domain" description="Cyclic nucleotide-binding" evidence="2">
    <location>
        <begin position="19"/>
        <end position="122"/>
    </location>
</feature>
<feature type="region of interest" description="Disordered" evidence="1">
    <location>
        <begin position="234"/>
        <end position="263"/>
    </location>
</feature>
<protein>
    <submittedName>
        <fullName evidence="3">Cyclic nucleotide-binding domain-containing protein</fullName>
    </submittedName>
</protein>
<feature type="non-terminal residue" evidence="3">
    <location>
        <position position="263"/>
    </location>
</feature>
<dbReference type="SUPFAM" id="SSF51206">
    <property type="entry name" value="cAMP-binding domain-like"/>
    <property type="match status" value="1"/>
</dbReference>
<name>A0A928Z948_9CYAN</name>
<comment type="caution">
    <text evidence="3">The sequence shown here is derived from an EMBL/GenBank/DDBJ whole genome shotgun (WGS) entry which is preliminary data.</text>
</comment>
<dbReference type="CDD" id="cd00038">
    <property type="entry name" value="CAP_ED"/>
    <property type="match status" value="1"/>
</dbReference>
<dbReference type="InterPro" id="IPR018490">
    <property type="entry name" value="cNMP-bd_dom_sf"/>
</dbReference>
<organism evidence="3 4">
    <name type="scientific">Zarconia navalis LEGE 11467</name>
    <dbReference type="NCBI Taxonomy" id="1828826"/>
    <lineage>
        <taxon>Bacteria</taxon>
        <taxon>Bacillati</taxon>
        <taxon>Cyanobacteriota</taxon>
        <taxon>Cyanophyceae</taxon>
        <taxon>Oscillatoriophycideae</taxon>
        <taxon>Oscillatoriales</taxon>
        <taxon>Oscillatoriales incertae sedis</taxon>
        <taxon>Zarconia</taxon>
        <taxon>Zarconia navalis</taxon>
    </lineage>
</organism>
<dbReference type="InterPro" id="IPR000595">
    <property type="entry name" value="cNMP-bd_dom"/>
</dbReference>
<dbReference type="Gene3D" id="2.60.120.10">
    <property type="entry name" value="Jelly Rolls"/>
    <property type="match status" value="1"/>
</dbReference>
<dbReference type="Pfam" id="PF00027">
    <property type="entry name" value="cNMP_binding"/>
    <property type="match status" value="1"/>
</dbReference>
<keyword evidence="4" id="KW-1185">Reference proteome</keyword>
<proteinExistence type="predicted"/>
<dbReference type="PROSITE" id="PS50042">
    <property type="entry name" value="CNMP_BINDING_3"/>
    <property type="match status" value="1"/>
</dbReference>
<dbReference type="SMART" id="SM00100">
    <property type="entry name" value="cNMP"/>
    <property type="match status" value="1"/>
</dbReference>
<evidence type="ECO:0000313" key="3">
    <source>
        <dbReference type="EMBL" id="MBE9040436.1"/>
    </source>
</evidence>
<evidence type="ECO:0000313" key="4">
    <source>
        <dbReference type="Proteomes" id="UP000621799"/>
    </source>
</evidence>
<dbReference type="InterPro" id="IPR014710">
    <property type="entry name" value="RmlC-like_jellyroll"/>
</dbReference>
<dbReference type="Proteomes" id="UP000621799">
    <property type="component" value="Unassembled WGS sequence"/>
</dbReference>
<dbReference type="RefSeq" id="WP_264320682.1">
    <property type="nucleotide sequence ID" value="NZ_JADEXN010000084.1"/>
</dbReference>
<dbReference type="AlphaFoldDB" id="A0A928Z948"/>
<evidence type="ECO:0000256" key="1">
    <source>
        <dbReference type="SAM" id="MobiDB-lite"/>
    </source>
</evidence>
<sequence>MTQTVSQPQISAFLAQVSPFERLGKNAIEGLAAKCQLLRYRIGQQILVRDKLPAQVSIIYQGQVRLLGYDHRSQKSASLKTVGAGDMFGWLGLVRGVSCETAIASTETICLTIPAMEFLELLKTKPNFSSALKDRVEIAELFELLSLELERRADAGSNLKDLALQMLEDVQVLNIPSGAVSQTQLDANRTWLVSSGSVGEHPTGSRLPSPYLPSSLRKGVRLIGVMWPEQKALTQSGSAALEEDGSHLDPWDDSTGEDPGAIV</sequence>
<gene>
    <name evidence="3" type="ORF">IQ235_06490</name>
</gene>